<organism evidence="1">
    <name type="scientific">Acidicaldus sp</name>
    <dbReference type="NCBI Taxonomy" id="1872105"/>
    <lineage>
        <taxon>Bacteria</taxon>
        <taxon>Pseudomonadati</taxon>
        <taxon>Pseudomonadota</taxon>
        <taxon>Alphaproteobacteria</taxon>
        <taxon>Acetobacterales</taxon>
        <taxon>Acetobacteraceae</taxon>
        <taxon>Acidicaldus</taxon>
    </lineage>
</organism>
<protein>
    <recommendedName>
        <fullName evidence="2">Right handed beta helix domain-containing protein</fullName>
    </recommendedName>
</protein>
<dbReference type="Gene3D" id="2.160.20.10">
    <property type="entry name" value="Single-stranded right-handed beta-helix, Pectin lyase-like"/>
    <property type="match status" value="1"/>
</dbReference>
<dbReference type="InterPro" id="IPR011050">
    <property type="entry name" value="Pectin_lyase_fold/virulence"/>
</dbReference>
<gene>
    <name evidence="1" type="ORF">ENY07_05385</name>
</gene>
<dbReference type="EMBL" id="DTQM01000101">
    <property type="protein sequence ID" value="HGC42639.1"/>
    <property type="molecule type" value="Genomic_DNA"/>
</dbReference>
<accession>A0A8J4H9B2</accession>
<dbReference type="InterPro" id="IPR006626">
    <property type="entry name" value="PbH1"/>
</dbReference>
<dbReference type="InterPro" id="IPR012334">
    <property type="entry name" value="Pectin_lyas_fold"/>
</dbReference>
<name>A0A8J4H9B2_9PROT</name>
<comment type="caution">
    <text evidence="1">The sequence shown here is derived from an EMBL/GenBank/DDBJ whole genome shotgun (WGS) entry which is preliminary data.</text>
</comment>
<dbReference type="SMART" id="SM00710">
    <property type="entry name" value="PbH1"/>
    <property type="match status" value="3"/>
</dbReference>
<reference evidence="1" key="1">
    <citation type="journal article" date="2020" name="mSystems">
        <title>Genome- and Community-Level Interaction Insights into Carbon Utilization and Element Cycling Functions of Hydrothermarchaeota in Hydrothermal Sediment.</title>
        <authorList>
            <person name="Zhou Z."/>
            <person name="Liu Y."/>
            <person name="Xu W."/>
            <person name="Pan J."/>
            <person name="Luo Z.H."/>
            <person name="Li M."/>
        </authorList>
    </citation>
    <scope>NUCLEOTIDE SEQUENCE</scope>
    <source>
        <strain evidence="1">SpSt-997</strain>
    </source>
</reference>
<evidence type="ECO:0008006" key="2">
    <source>
        <dbReference type="Google" id="ProtNLM"/>
    </source>
</evidence>
<sequence>MTAPLAARTLSVGPGQALRAPSAAAAIAAPGDRIEIAPATYHDCAVWHADRLTITGTGPGVVISDRICQGKAIFVTTGRDITIARLTLEHARSPEHNGAGIRAEGGNLTLRAMRFIDNENGILAAPAPQGTIRIEDSLFRGNGTCAPVCAHGVYVNDLAKLTILRSHFIDTHIGHHVKSRATVTELIDNDIADGPTGTASYLVDVPNGGTLILQNNQLEKGPHADNPGTAISIGEEGITHPGGNITITGNHFTNDAPTRTVFVRNLSSTPALLQNNTLKGDITPLEGPGTVR</sequence>
<dbReference type="AlphaFoldDB" id="A0A8J4H9B2"/>
<proteinExistence type="predicted"/>
<evidence type="ECO:0000313" key="1">
    <source>
        <dbReference type="EMBL" id="HGC42639.1"/>
    </source>
</evidence>
<dbReference type="SUPFAM" id="SSF51126">
    <property type="entry name" value="Pectin lyase-like"/>
    <property type="match status" value="1"/>
</dbReference>